<accession>A0A5C6DJ58</accession>
<keyword evidence="3" id="KW-1185">Reference proteome</keyword>
<keyword evidence="1" id="KW-0732">Signal</keyword>
<organism evidence="2 3">
    <name type="scientific">Novipirellula artificiosorum</name>
    <dbReference type="NCBI Taxonomy" id="2528016"/>
    <lineage>
        <taxon>Bacteria</taxon>
        <taxon>Pseudomonadati</taxon>
        <taxon>Planctomycetota</taxon>
        <taxon>Planctomycetia</taxon>
        <taxon>Pirellulales</taxon>
        <taxon>Pirellulaceae</taxon>
        <taxon>Novipirellula</taxon>
    </lineage>
</organism>
<comment type="caution">
    <text evidence="2">The sequence shown here is derived from an EMBL/GenBank/DDBJ whole genome shotgun (WGS) entry which is preliminary data.</text>
</comment>
<evidence type="ECO:0000313" key="2">
    <source>
        <dbReference type="EMBL" id="TWU34956.1"/>
    </source>
</evidence>
<dbReference type="InterPro" id="IPR013320">
    <property type="entry name" value="ConA-like_dom_sf"/>
</dbReference>
<dbReference type="AlphaFoldDB" id="A0A5C6DJ58"/>
<dbReference type="EMBL" id="SJPV01000007">
    <property type="protein sequence ID" value="TWU34956.1"/>
    <property type="molecule type" value="Genomic_DNA"/>
</dbReference>
<dbReference type="Gene3D" id="2.60.120.560">
    <property type="entry name" value="Exo-inulinase, domain 1"/>
    <property type="match status" value="1"/>
</dbReference>
<protein>
    <recommendedName>
        <fullName evidence="4">3-keto-disaccharide hydrolase domain-containing protein</fullName>
    </recommendedName>
</protein>
<evidence type="ECO:0008006" key="4">
    <source>
        <dbReference type="Google" id="ProtNLM"/>
    </source>
</evidence>
<reference evidence="2 3" key="1">
    <citation type="submission" date="2019-02" db="EMBL/GenBank/DDBJ databases">
        <title>Deep-cultivation of Planctomycetes and their phenomic and genomic characterization uncovers novel biology.</title>
        <authorList>
            <person name="Wiegand S."/>
            <person name="Jogler M."/>
            <person name="Boedeker C."/>
            <person name="Pinto D."/>
            <person name="Vollmers J."/>
            <person name="Rivas-Marin E."/>
            <person name="Kohn T."/>
            <person name="Peeters S.H."/>
            <person name="Heuer A."/>
            <person name="Rast P."/>
            <person name="Oberbeckmann S."/>
            <person name="Bunk B."/>
            <person name="Jeske O."/>
            <person name="Meyerdierks A."/>
            <person name="Storesund J.E."/>
            <person name="Kallscheuer N."/>
            <person name="Luecker S."/>
            <person name="Lage O.M."/>
            <person name="Pohl T."/>
            <person name="Merkel B.J."/>
            <person name="Hornburger P."/>
            <person name="Mueller R.-W."/>
            <person name="Bruemmer F."/>
            <person name="Labrenz M."/>
            <person name="Spormann A.M."/>
            <person name="Op Den Camp H."/>
            <person name="Overmann J."/>
            <person name="Amann R."/>
            <person name="Jetten M.S.M."/>
            <person name="Mascher T."/>
            <person name="Medema M.H."/>
            <person name="Devos D.P."/>
            <person name="Kaster A.-K."/>
            <person name="Ovreas L."/>
            <person name="Rohde M."/>
            <person name="Galperin M.Y."/>
            <person name="Jogler C."/>
        </authorList>
    </citation>
    <scope>NUCLEOTIDE SEQUENCE [LARGE SCALE GENOMIC DNA]</scope>
    <source>
        <strain evidence="2 3">Poly41</strain>
    </source>
</reference>
<evidence type="ECO:0000313" key="3">
    <source>
        <dbReference type="Proteomes" id="UP000319143"/>
    </source>
</evidence>
<gene>
    <name evidence="2" type="ORF">Poly41_41000</name>
</gene>
<dbReference type="SUPFAM" id="SSF49899">
    <property type="entry name" value="Concanavalin A-like lectins/glucanases"/>
    <property type="match status" value="1"/>
</dbReference>
<feature type="chain" id="PRO_5022663289" description="3-keto-disaccharide hydrolase domain-containing protein" evidence="1">
    <location>
        <begin position="24"/>
        <end position="356"/>
    </location>
</feature>
<name>A0A5C6DJ58_9BACT</name>
<sequence precursor="true">MKNRFARLLLVAASLSVPHTLLAEEGDRSVTKSLPRVQRIANYLSGSKFVGRFTVDGDKDASPKTEEYTISKCEKLPADDMYRLTARIKYGDVDSEVPIDLKILWAGDTPVMTLDALIIPGMGTFDARVAIQNGRYAGTWQHGEKGGHLFGIIEADMNPPADGPSVVVFEEDFEKGLDRWEILDPGTWQLSKKDGNTTLEITARESAYEPPVRSPFHVALIRDLELQDFDITFRVRSTKDTGNHRDCCVFFCYQDDQHFYYVHLGAKPDPHSGQIMIVKEAPRLALTQNESLTAWDNEWHTVRVARDSQSGTIEVFFDDMETPHMQVTDKSFSKGRIGIGSFDDMDEFDDLVIRKK</sequence>
<feature type="signal peptide" evidence="1">
    <location>
        <begin position="1"/>
        <end position="23"/>
    </location>
</feature>
<dbReference type="Proteomes" id="UP000319143">
    <property type="component" value="Unassembled WGS sequence"/>
</dbReference>
<proteinExistence type="predicted"/>
<evidence type="ECO:0000256" key="1">
    <source>
        <dbReference type="SAM" id="SignalP"/>
    </source>
</evidence>